<dbReference type="EMBL" id="DF157106">
    <property type="protein sequence ID" value="GAB69255.1"/>
    <property type="molecule type" value="Genomic_DNA"/>
</dbReference>
<evidence type="ECO:0000313" key="3">
    <source>
        <dbReference type="Proteomes" id="UP000006319"/>
    </source>
</evidence>
<protein>
    <submittedName>
        <fullName evidence="2">Ubiquitin-conjugating enzyme domain containing protein</fullName>
    </submittedName>
</protein>
<feature type="compositionally biased region" description="Basic and acidic residues" evidence="1">
    <location>
        <begin position="204"/>
        <end position="219"/>
    </location>
</feature>
<dbReference type="RefSeq" id="XP_004225202.1">
    <property type="nucleotide sequence ID" value="XM_004225154.1"/>
</dbReference>
<dbReference type="GeneID" id="14695637"/>
<feature type="region of interest" description="Disordered" evidence="1">
    <location>
        <begin position="104"/>
        <end position="227"/>
    </location>
</feature>
<name>K6V214_PLACD</name>
<dbReference type="eggNOG" id="KOG0429">
    <property type="taxonomic scope" value="Eukaryota"/>
</dbReference>
<evidence type="ECO:0000256" key="1">
    <source>
        <dbReference type="SAM" id="MobiDB-lite"/>
    </source>
</evidence>
<accession>K6V214</accession>
<proteinExistence type="predicted"/>
<dbReference type="AlphaFoldDB" id="K6V214"/>
<feature type="compositionally biased region" description="Basic and acidic residues" evidence="1">
    <location>
        <begin position="111"/>
        <end position="123"/>
    </location>
</feature>
<dbReference type="Proteomes" id="UP000006319">
    <property type="component" value="Chromosome 14"/>
</dbReference>
<dbReference type="PhylomeDB" id="K6V214"/>
<sequence>MSLIFLYMRNIFYLQDEYSKENIENEEAYFLLNNDRESFLRKVNECVHTSNEKLHHQVDNYMFNFDAEVASREISDMMEQVKDDPLCSRKAEAFIHWLINDYAGGPSGEKPSGEKPSEEKPSEEIPSEDPASDEILSEDPPSEEILSEDPASDEIPSEDPPSDEIPSEDSPRDGAAEEGAPPNEVTPTNEVAPPNEVTPPNEVSPHHDNDKRENEHDDTTSVDATAV</sequence>
<reference evidence="2 3" key="1">
    <citation type="journal article" date="2012" name="Nat. Genet.">
        <title>Plasmodium cynomolgi genome sequences provide insight into Plasmodium vivax and the monkey malaria clade.</title>
        <authorList>
            <person name="Tachibana S."/>
            <person name="Sullivan S.A."/>
            <person name="Kawai S."/>
            <person name="Nakamura S."/>
            <person name="Kim H.R."/>
            <person name="Goto N."/>
            <person name="Arisue N."/>
            <person name="Palacpac N.M.Q."/>
            <person name="Honma H."/>
            <person name="Yagi M."/>
            <person name="Tougan T."/>
            <person name="Katakai Y."/>
            <person name="Kaneko O."/>
            <person name="Mita T."/>
            <person name="Kita K."/>
            <person name="Yasutomi Y."/>
            <person name="Sutton P.L."/>
            <person name="Shakhbatyan R."/>
            <person name="Horii T."/>
            <person name="Yasunaga T."/>
            <person name="Barnwell J.W."/>
            <person name="Escalante A.A."/>
            <person name="Carlton J.M."/>
            <person name="Tanabe K."/>
        </authorList>
    </citation>
    <scope>NUCLEOTIDE SEQUENCE [LARGE SCALE GENOMIC DNA]</scope>
    <source>
        <strain evidence="2 3">B</strain>
    </source>
</reference>
<gene>
    <name evidence="2" type="ORF">PCYB_146830</name>
</gene>
<keyword evidence="3" id="KW-1185">Reference proteome</keyword>
<organism evidence="2 3">
    <name type="scientific">Plasmodium cynomolgi (strain B)</name>
    <dbReference type="NCBI Taxonomy" id="1120755"/>
    <lineage>
        <taxon>Eukaryota</taxon>
        <taxon>Sar</taxon>
        <taxon>Alveolata</taxon>
        <taxon>Apicomplexa</taxon>
        <taxon>Aconoidasida</taxon>
        <taxon>Haemosporida</taxon>
        <taxon>Plasmodiidae</taxon>
        <taxon>Plasmodium</taxon>
        <taxon>Plasmodium (Plasmodium)</taxon>
    </lineage>
</organism>
<dbReference type="KEGG" id="pcy:PCYB_146830"/>
<feature type="compositionally biased region" description="Acidic residues" evidence="1">
    <location>
        <begin position="125"/>
        <end position="167"/>
    </location>
</feature>
<evidence type="ECO:0000313" key="2">
    <source>
        <dbReference type="EMBL" id="GAB69255.1"/>
    </source>
</evidence>
<dbReference type="VEuPathDB" id="PlasmoDB:PCYB_146830"/>
<dbReference type="OrthoDB" id="5596422at2759"/>